<accession>F8N9U4</accession>
<dbReference type="PROSITE" id="PS01081">
    <property type="entry name" value="HTH_TETR_1"/>
    <property type="match status" value="1"/>
</dbReference>
<sequence>MRIRNKEEEVFKRILAVARQEFIERGVKKASIRHIAQLSGVALGSIYKYVESKDELLRLVLSPLLDALSGYADLYGTDGKQSLEIFSAYTNPKTTIQEISHIVRLYRAEMKLLLFDTAGTSLQDFMARFNDRMASISIRYLKSMGQKYPELKTDFSPLLMRIVNSGWNAVLLELSLHAELDDREIEDIISGYISFCKGGWKGLMNVNIE</sequence>
<dbReference type="GO" id="GO:0003677">
    <property type="term" value="F:DNA binding"/>
    <property type="evidence" value="ECO:0007669"/>
    <property type="project" value="UniProtKB-UniRule"/>
</dbReference>
<feature type="DNA-binding region" description="H-T-H motif" evidence="2">
    <location>
        <begin position="31"/>
        <end position="50"/>
    </location>
</feature>
<dbReference type="InterPro" id="IPR009057">
    <property type="entry name" value="Homeodomain-like_sf"/>
</dbReference>
<dbReference type="Pfam" id="PF00440">
    <property type="entry name" value="TetR_N"/>
    <property type="match status" value="1"/>
</dbReference>
<evidence type="ECO:0000313" key="4">
    <source>
        <dbReference type="EMBL" id="EGN57761.1"/>
    </source>
</evidence>
<dbReference type="STRING" id="688246.Premu_2382"/>
<dbReference type="Gene3D" id="1.10.357.10">
    <property type="entry name" value="Tetracycline Repressor, domain 2"/>
    <property type="match status" value="1"/>
</dbReference>
<name>F8N9U4_9BACT</name>
<evidence type="ECO:0000256" key="2">
    <source>
        <dbReference type="PROSITE-ProRule" id="PRU00335"/>
    </source>
</evidence>
<keyword evidence="5" id="KW-1185">Reference proteome</keyword>
<dbReference type="PROSITE" id="PS50977">
    <property type="entry name" value="HTH_TETR_2"/>
    <property type="match status" value="1"/>
</dbReference>
<dbReference type="SUPFAM" id="SSF46689">
    <property type="entry name" value="Homeodomain-like"/>
    <property type="match status" value="1"/>
</dbReference>
<dbReference type="PRINTS" id="PR00455">
    <property type="entry name" value="HTHTETR"/>
</dbReference>
<evidence type="ECO:0000313" key="5">
    <source>
        <dbReference type="Proteomes" id="UP000002772"/>
    </source>
</evidence>
<organism evidence="4 5">
    <name type="scientific">Hallella multisaccharivorax DSM 17128</name>
    <dbReference type="NCBI Taxonomy" id="688246"/>
    <lineage>
        <taxon>Bacteria</taxon>
        <taxon>Pseudomonadati</taxon>
        <taxon>Bacteroidota</taxon>
        <taxon>Bacteroidia</taxon>
        <taxon>Bacteroidales</taxon>
        <taxon>Prevotellaceae</taxon>
        <taxon>Hallella</taxon>
    </lineage>
</organism>
<dbReference type="RefSeq" id="WP_007575540.1">
    <property type="nucleotide sequence ID" value="NZ_BPTS01000002.1"/>
</dbReference>
<dbReference type="Proteomes" id="UP000002772">
    <property type="component" value="Unassembled WGS sequence"/>
</dbReference>
<protein>
    <submittedName>
        <fullName evidence="4">Regulatory protein TetR</fullName>
    </submittedName>
</protein>
<keyword evidence="1 2" id="KW-0238">DNA-binding</keyword>
<gene>
    <name evidence="4" type="ORF">Premu_2382</name>
</gene>
<dbReference type="eggNOG" id="COG1309">
    <property type="taxonomic scope" value="Bacteria"/>
</dbReference>
<proteinExistence type="predicted"/>
<dbReference type="OrthoDB" id="6430772at2"/>
<feature type="domain" description="HTH tetR-type" evidence="3">
    <location>
        <begin position="8"/>
        <end position="68"/>
    </location>
</feature>
<dbReference type="HOGENOM" id="CLU_069356_6_2_10"/>
<dbReference type="EMBL" id="GL945017">
    <property type="protein sequence ID" value="EGN57761.1"/>
    <property type="molecule type" value="Genomic_DNA"/>
</dbReference>
<dbReference type="InterPro" id="IPR023772">
    <property type="entry name" value="DNA-bd_HTH_TetR-type_CS"/>
</dbReference>
<evidence type="ECO:0000256" key="1">
    <source>
        <dbReference type="ARBA" id="ARBA00023125"/>
    </source>
</evidence>
<reference evidence="5" key="1">
    <citation type="journal article" date="2011" name="Stand. Genomic Sci.">
        <title>Non-contiguous finished genome sequence of the opportunistic oral pathogen Prevotella multisaccharivorax type strain (PPPA20).</title>
        <authorList>
            <person name="Pati A."/>
            <person name="Gronow S."/>
            <person name="Lu M."/>
            <person name="Lapidus A."/>
            <person name="Nolan M."/>
            <person name="Lucas S."/>
            <person name="Hammon N."/>
            <person name="Deshpande S."/>
            <person name="Cheng J.F."/>
            <person name="Tapia R."/>
            <person name="Han C."/>
            <person name="Goodwin L."/>
            <person name="Pitluck S."/>
            <person name="Liolios K."/>
            <person name="Pagani I."/>
            <person name="Mavromatis K."/>
            <person name="Mikhailova N."/>
            <person name="Huntemann M."/>
            <person name="Chen A."/>
            <person name="Palaniappan K."/>
            <person name="Land M."/>
            <person name="Hauser L."/>
            <person name="Detter J.C."/>
            <person name="Brambilla E.M."/>
            <person name="Rohde M."/>
            <person name="Goker M."/>
            <person name="Woyke T."/>
            <person name="Bristow J."/>
            <person name="Eisen J.A."/>
            <person name="Markowitz V."/>
            <person name="Hugenholtz P."/>
            <person name="Kyrpides N.C."/>
            <person name="Klenk H.P."/>
            <person name="Ivanova N."/>
        </authorList>
    </citation>
    <scope>NUCLEOTIDE SEQUENCE [LARGE SCALE GENOMIC DNA]</scope>
    <source>
        <strain evidence="5">DSM 17128</strain>
    </source>
</reference>
<evidence type="ECO:0000259" key="3">
    <source>
        <dbReference type="PROSITE" id="PS50977"/>
    </source>
</evidence>
<dbReference type="AlphaFoldDB" id="F8N9U4"/>
<dbReference type="InterPro" id="IPR001647">
    <property type="entry name" value="HTH_TetR"/>
</dbReference>